<dbReference type="InterPro" id="IPR003451">
    <property type="entry name" value="LytB/IspH"/>
</dbReference>
<dbReference type="Pfam" id="PF02401">
    <property type="entry name" value="LYTB"/>
    <property type="match status" value="1"/>
</dbReference>
<evidence type="ECO:0000256" key="7">
    <source>
        <dbReference type="ARBA" id="ARBA00047177"/>
    </source>
</evidence>
<dbReference type="InterPro" id="IPR044015">
    <property type="entry name" value="FBPase_C_dom"/>
</dbReference>
<dbReference type="EMBL" id="JADAQX010000800">
    <property type="protein sequence ID" value="KAF8819348.1"/>
    <property type="molecule type" value="Genomic_DNA"/>
</dbReference>
<keyword evidence="2" id="KW-0004">4Fe-4S</keyword>
<evidence type="ECO:0000256" key="3">
    <source>
        <dbReference type="ARBA" id="ARBA00022723"/>
    </source>
</evidence>
<comment type="caution">
    <text evidence="9">The sequence shown here is derived from an EMBL/GenBank/DDBJ whole genome shotgun (WGS) entry which is preliminary data.</text>
</comment>
<keyword evidence="5" id="KW-0411">Iron-sulfur</keyword>
<keyword evidence="3" id="KW-0479">Metal-binding</keyword>
<evidence type="ECO:0000256" key="4">
    <source>
        <dbReference type="ARBA" id="ARBA00023004"/>
    </source>
</evidence>
<dbReference type="CDD" id="cd13944">
    <property type="entry name" value="lytB_ispH"/>
    <property type="match status" value="1"/>
</dbReference>
<dbReference type="Pfam" id="PF18913">
    <property type="entry name" value="FBPase_C"/>
    <property type="match status" value="1"/>
</dbReference>
<evidence type="ECO:0000313" key="10">
    <source>
        <dbReference type="Proteomes" id="UP000823046"/>
    </source>
</evidence>
<reference evidence="9 10" key="1">
    <citation type="journal article" date="2020" name="bioRxiv">
        <title>Metabolic contributions of an alphaproteobacterial endosymbiont in the apicomplexan Cardiosporidium cionae.</title>
        <authorList>
            <person name="Hunter E.S."/>
            <person name="Paight C.J."/>
            <person name="Lane C.E."/>
        </authorList>
    </citation>
    <scope>NUCLEOTIDE SEQUENCE [LARGE SCALE GENOMIC DNA]</scope>
    <source>
        <strain evidence="9">ESH_2018</strain>
    </source>
</reference>
<evidence type="ECO:0000256" key="5">
    <source>
        <dbReference type="ARBA" id="ARBA00023014"/>
    </source>
</evidence>
<feature type="domain" description="Fructose-1-6-bisphosphatase class 1 C-terminal" evidence="8">
    <location>
        <begin position="80"/>
        <end position="194"/>
    </location>
</feature>
<name>A0ABQ7J5W8_9APIC</name>
<dbReference type="Gene3D" id="3.40.1010.20">
    <property type="entry name" value="4-hydroxy-3-methylbut-2-enyl diphosphate reductase, catalytic domain"/>
    <property type="match status" value="2"/>
</dbReference>
<dbReference type="EC" id="1.17.7.4" evidence="7"/>
<evidence type="ECO:0000256" key="2">
    <source>
        <dbReference type="ARBA" id="ARBA00022485"/>
    </source>
</evidence>
<evidence type="ECO:0000313" key="9">
    <source>
        <dbReference type="EMBL" id="KAF8819348.1"/>
    </source>
</evidence>
<organism evidence="9 10">
    <name type="scientific">Cardiosporidium cionae</name>
    <dbReference type="NCBI Taxonomy" id="476202"/>
    <lineage>
        <taxon>Eukaryota</taxon>
        <taxon>Sar</taxon>
        <taxon>Alveolata</taxon>
        <taxon>Apicomplexa</taxon>
        <taxon>Aconoidasida</taxon>
        <taxon>Nephromycida</taxon>
        <taxon>Cardiosporidium</taxon>
    </lineage>
</organism>
<proteinExistence type="inferred from homology"/>
<dbReference type="PANTHER" id="PTHR30426">
    <property type="entry name" value="4-HYDROXY-3-METHYLBUT-2-ENYL DIPHOSPHATE REDUCTASE"/>
    <property type="match status" value="1"/>
</dbReference>
<keyword evidence="10" id="KW-1185">Reference proteome</keyword>
<dbReference type="NCBIfam" id="NF002190">
    <property type="entry name" value="PRK01045.1-4"/>
    <property type="match status" value="1"/>
</dbReference>
<dbReference type="SUPFAM" id="SSF56655">
    <property type="entry name" value="Carbohydrate phosphatase"/>
    <property type="match status" value="1"/>
</dbReference>
<dbReference type="Gene3D" id="3.40.190.80">
    <property type="match status" value="1"/>
</dbReference>
<dbReference type="PANTHER" id="PTHR30426:SF0">
    <property type="entry name" value="4-HYDROXY-3-METHYLBUT-2-ENYL DIPHOSPHATE REDUCTASE"/>
    <property type="match status" value="1"/>
</dbReference>
<accession>A0ABQ7J5W8</accession>
<feature type="non-terminal residue" evidence="9">
    <location>
        <position position="1"/>
    </location>
</feature>
<comment type="similarity">
    <text evidence="6">Belongs to the IspH family.</text>
</comment>
<protein>
    <recommendedName>
        <fullName evidence="7">4-hydroxy-3-methylbut-2-enyl diphosphate reductase</fullName>
        <ecNumber evidence="7">1.17.7.4</ecNumber>
    </recommendedName>
</protein>
<evidence type="ECO:0000256" key="1">
    <source>
        <dbReference type="ARBA" id="ARBA00001966"/>
    </source>
</evidence>
<keyword evidence="4" id="KW-0408">Iron</keyword>
<dbReference type="Proteomes" id="UP000823046">
    <property type="component" value="Unassembled WGS sequence"/>
</dbReference>
<dbReference type="NCBIfam" id="TIGR00216">
    <property type="entry name" value="ispH_lytB"/>
    <property type="match status" value="1"/>
</dbReference>
<dbReference type="HAMAP" id="MF_00191">
    <property type="entry name" value="IspH"/>
    <property type="match status" value="1"/>
</dbReference>
<dbReference type="Gene3D" id="3.30.540.10">
    <property type="entry name" value="Fructose-1,6-Bisphosphatase, subunit A, domain 1"/>
    <property type="match status" value="1"/>
</dbReference>
<sequence length="542" mass="59665">PGSASGSIFGVWLGSSLTHRSAREMVASGVVLYGQQMRLHISMIGIPGVHQFTFVDSPMTGRWIWRECIDALETGALWEVGHPQAKESHEGLAEFLQYRRSSMPSQREMALPVAVDGILNEKGGTLVYGESQRFPSDLSLLHEALPIAYLLEKAGGKSSNGLTSLMDMQTPKDTQETTQAIWGTFESVESFKRFVGPPLTPMTQKIDLNALNNSADGRNGIELILSNPRGFCEGVKRAIDTVEEALRIWGAPIYVKHEIVHNEVVVENLKSKGAIFVEDLKNVPPKSIIVYSAHGIPPEVRLQAKERELYEVDATCPLVTKVHVYVKKKSDEGYKIVLIGHKNHVEVVGTAGEAPEAVTVVESVKNVEELEFTEKDQLFYATQTTLSLDDCAEIVEALKLRYPKIESIPSGSVCYATTNRQMALRQVAPIADVTFVVGSQLSSNAARLVETSERRGTKSYLVNHPNDVKPEMLIGAKRIALTSSASTPEETVNDVMKRLQFLGVSVIREDDGVPERLPNWKLPRNLKQAVMNHDASAKVSNA</sequence>
<evidence type="ECO:0000259" key="8">
    <source>
        <dbReference type="Pfam" id="PF18913"/>
    </source>
</evidence>
<evidence type="ECO:0000256" key="6">
    <source>
        <dbReference type="ARBA" id="ARBA00046335"/>
    </source>
</evidence>
<gene>
    <name evidence="9" type="ORF">IE077_000089</name>
</gene>
<dbReference type="Gene3D" id="3.40.50.11270">
    <property type="match status" value="1"/>
</dbReference>
<comment type="cofactor">
    <cofactor evidence="1">
        <name>[4Fe-4S] cluster</name>
        <dbReference type="ChEBI" id="CHEBI:49883"/>
    </cofactor>
</comment>